<keyword evidence="3" id="KW-1185">Reference proteome</keyword>
<dbReference type="SUPFAM" id="SSF48452">
    <property type="entry name" value="TPR-like"/>
    <property type="match status" value="1"/>
</dbReference>
<organism evidence="2 3">
    <name type="scientific">Sphingobacterium gobiense</name>
    <dbReference type="NCBI Taxonomy" id="1382456"/>
    <lineage>
        <taxon>Bacteria</taxon>
        <taxon>Pseudomonadati</taxon>
        <taxon>Bacteroidota</taxon>
        <taxon>Sphingobacteriia</taxon>
        <taxon>Sphingobacteriales</taxon>
        <taxon>Sphingobacteriaceae</taxon>
        <taxon>Sphingobacterium</taxon>
    </lineage>
</organism>
<dbReference type="InterPro" id="IPR019734">
    <property type="entry name" value="TPR_rpt"/>
</dbReference>
<reference evidence="2 3" key="1">
    <citation type="submission" date="2018-02" db="EMBL/GenBank/DDBJ databases">
        <title>The draft genome of Sphingobacterium gobiense H7.</title>
        <authorList>
            <person name="Li L."/>
            <person name="Liu L."/>
            <person name="Zhang X."/>
            <person name="Wang T."/>
            <person name="Liang L."/>
        </authorList>
    </citation>
    <scope>NUCLEOTIDE SEQUENCE [LARGE SCALE GENOMIC DNA]</scope>
    <source>
        <strain evidence="2 3">ACCC 05757</strain>
    </source>
</reference>
<proteinExistence type="predicted"/>
<dbReference type="Pfam" id="PF13181">
    <property type="entry name" value="TPR_8"/>
    <property type="match status" value="1"/>
</dbReference>
<keyword evidence="1" id="KW-0802">TPR repeat</keyword>
<dbReference type="EMBL" id="PVBS01000001">
    <property type="protein sequence ID" value="PRD56791.1"/>
    <property type="molecule type" value="Genomic_DNA"/>
</dbReference>
<protein>
    <submittedName>
        <fullName evidence="2">Uncharacterized protein</fullName>
    </submittedName>
</protein>
<accession>A0A2S9JUJ7</accession>
<evidence type="ECO:0000313" key="2">
    <source>
        <dbReference type="EMBL" id="PRD56791.1"/>
    </source>
</evidence>
<dbReference type="AlphaFoldDB" id="A0A2S9JUJ7"/>
<dbReference type="RefSeq" id="WP_105723950.1">
    <property type="nucleotide sequence ID" value="NZ_PVBS01000001.1"/>
</dbReference>
<dbReference type="SMART" id="SM00028">
    <property type="entry name" value="TPR"/>
    <property type="match status" value="1"/>
</dbReference>
<dbReference type="OrthoDB" id="703278at2"/>
<gene>
    <name evidence="2" type="ORF">C5749_06075</name>
</gene>
<dbReference type="PROSITE" id="PS50005">
    <property type="entry name" value="TPR"/>
    <property type="match status" value="1"/>
</dbReference>
<comment type="caution">
    <text evidence="2">The sequence shown here is derived from an EMBL/GenBank/DDBJ whole genome shotgun (WGS) entry which is preliminary data.</text>
</comment>
<evidence type="ECO:0000313" key="3">
    <source>
        <dbReference type="Proteomes" id="UP000238642"/>
    </source>
</evidence>
<feature type="repeat" description="TPR" evidence="1">
    <location>
        <begin position="72"/>
        <end position="105"/>
    </location>
</feature>
<sequence length="218" mass="25922">MADWYRRKTWTKTDEEEYFVKLGRARKNGRPQYLRVQAVELIKTEDINLLSVAETLLYKILTDYPDNRIEKSQTYNSLGEIYRFKRDYETALMYFQKSLDFEREFPNIITNAYLNFSETVVLAERTDLYGSVEKLLTEKIDHDTLKFPAQNYIMYSVMAIIFEFKGNLEQAKAFKDLADKNATTETNSLWDPQKKKYGIVKERKKWLDKLIGRNKNRG</sequence>
<evidence type="ECO:0000256" key="1">
    <source>
        <dbReference type="PROSITE-ProRule" id="PRU00339"/>
    </source>
</evidence>
<dbReference type="InterPro" id="IPR011990">
    <property type="entry name" value="TPR-like_helical_dom_sf"/>
</dbReference>
<name>A0A2S9JUJ7_9SPHI</name>
<dbReference type="Gene3D" id="1.25.40.10">
    <property type="entry name" value="Tetratricopeptide repeat domain"/>
    <property type="match status" value="1"/>
</dbReference>
<dbReference type="Proteomes" id="UP000238642">
    <property type="component" value="Unassembled WGS sequence"/>
</dbReference>